<dbReference type="Gene3D" id="1.10.260.40">
    <property type="entry name" value="lambda repressor-like DNA-binding domains"/>
    <property type="match status" value="1"/>
</dbReference>
<dbReference type="CDD" id="cd01392">
    <property type="entry name" value="HTH_LacI"/>
    <property type="match status" value="1"/>
</dbReference>
<keyword evidence="1" id="KW-0805">Transcription regulation</keyword>
<dbReference type="KEGG" id="agy:ATC03_04765"/>
<keyword evidence="3" id="KW-0804">Transcription</keyword>
<keyword evidence="6" id="KW-1185">Reference proteome</keyword>
<dbReference type="Proteomes" id="UP000078437">
    <property type="component" value="Chromosome"/>
</dbReference>
<dbReference type="GO" id="GO:0000976">
    <property type="term" value="F:transcription cis-regulatory region binding"/>
    <property type="evidence" value="ECO:0007669"/>
    <property type="project" value="TreeGrafter"/>
</dbReference>
<dbReference type="EMBL" id="CP013979">
    <property type="protein sequence ID" value="ANJ26143.1"/>
    <property type="molecule type" value="Genomic_DNA"/>
</dbReference>
<evidence type="ECO:0000256" key="3">
    <source>
        <dbReference type="ARBA" id="ARBA00023163"/>
    </source>
</evidence>
<dbReference type="GO" id="GO:0003700">
    <property type="term" value="F:DNA-binding transcription factor activity"/>
    <property type="evidence" value="ECO:0007669"/>
    <property type="project" value="TreeGrafter"/>
</dbReference>
<dbReference type="InterPro" id="IPR000843">
    <property type="entry name" value="HTH_LacI"/>
</dbReference>
<gene>
    <name evidence="5" type="ORF">ATC03_04765</name>
</gene>
<reference evidence="5 6" key="1">
    <citation type="journal article" date="2016" name="Int. J. Syst. Evol. Microbiol.">
        <title>Agromyces aureus sp. nov., isolated from the rhizosphere of Salix caprea L. grown in a heavy-metal-contaminated soil.</title>
        <authorList>
            <person name="Corretto E."/>
            <person name="Antonielli L."/>
            <person name="Sessitsch A."/>
            <person name="Compant S."/>
            <person name="Gorfer M."/>
            <person name="Kuffner M."/>
            <person name="Brader G."/>
        </authorList>
    </citation>
    <scope>NUCLEOTIDE SEQUENCE [LARGE SCALE GENOMIC DNA]</scope>
    <source>
        <strain evidence="5 6">AR33</strain>
    </source>
</reference>
<evidence type="ECO:0000313" key="6">
    <source>
        <dbReference type="Proteomes" id="UP000078437"/>
    </source>
</evidence>
<organism evidence="5 6">
    <name type="scientific">Agromyces aureus</name>
    <dbReference type="NCBI Taxonomy" id="453304"/>
    <lineage>
        <taxon>Bacteria</taxon>
        <taxon>Bacillati</taxon>
        <taxon>Actinomycetota</taxon>
        <taxon>Actinomycetes</taxon>
        <taxon>Micrococcales</taxon>
        <taxon>Microbacteriaceae</taxon>
        <taxon>Agromyces</taxon>
    </lineage>
</organism>
<dbReference type="RefSeq" id="WP_067873767.1">
    <property type="nucleotide sequence ID" value="NZ_CP013979.1"/>
</dbReference>
<proteinExistence type="predicted"/>
<dbReference type="Pfam" id="PF00356">
    <property type="entry name" value="LacI"/>
    <property type="match status" value="1"/>
</dbReference>
<dbReference type="PROSITE" id="PS50932">
    <property type="entry name" value="HTH_LACI_2"/>
    <property type="match status" value="1"/>
</dbReference>
<feature type="domain" description="HTH lacI-type" evidence="4">
    <location>
        <begin position="7"/>
        <end position="61"/>
    </location>
</feature>
<sequence length="173" mass="17855">MPQRNAATIRDVATHARVSSQTVSRVARGRPEVAPATRSRVLRAMQELGYRPNGSARALRGSDHGPLVVLYEAPGTNRTLSVLGVIAALARTAGSRLVTVPVFAGGDDLLATADLASARHVVSLDRAGAGRLGPESNAMLICVTSGPEGRDEHSGGDSAVEQVRALLGSSLSA</sequence>
<dbReference type="PANTHER" id="PTHR30146:SF153">
    <property type="entry name" value="LACTOSE OPERON REPRESSOR"/>
    <property type="match status" value="1"/>
</dbReference>
<dbReference type="PANTHER" id="PTHR30146">
    <property type="entry name" value="LACI-RELATED TRANSCRIPTIONAL REPRESSOR"/>
    <property type="match status" value="1"/>
</dbReference>
<dbReference type="OrthoDB" id="9785139at2"/>
<dbReference type="InterPro" id="IPR010982">
    <property type="entry name" value="Lambda_DNA-bd_dom_sf"/>
</dbReference>
<evidence type="ECO:0000313" key="5">
    <source>
        <dbReference type="EMBL" id="ANJ26143.1"/>
    </source>
</evidence>
<dbReference type="SUPFAM" id="SSF47413">
    <property type="entry name" value="lambda repressor-like DNA-binding domains"/>
    <property type="match status" value="1"/>
</dbReference>
<name>A0A191WD63_9MICO</name>
<evidence type="ECO:0000256" key="2">
    <source>
        <dbReference type="ARBA" id="ARBA00023125"/>
    </source>
</evidence>
<keyword evidence="2" id="KW-0238">DNA-binding</keyword>
<evidence type="ECO:0000256" key="1">
    <source>
        <dbReference type="ARBA" id="ARBA00023015"/>
    </source>
</evidence>
<dbReference type="STRING" id="453304.ATC03_04765"/>
<reference evidence="6" key="2">
    <citation type="submission" date="2016-01" db="EMBL/GenBank/DDBJ databases">
        <title>Complete genome sequence of Agromyces aureus AR33T and comparison with related organisms.</title>
        <authorList>
            <person name="Corretto E."/>
            <person name="Antonielli L."/>
            <person name="Sessitsch A."/>
            <person name="Brader G."/>
        </authorList>
    </citation>
    <scope>NUCLEOTIDE SEQUENCE [LARGE SCALE GENOMIC DNA]</scope>
    <source>
        <strain evidence="6">AR33</strain>
    </source>
</reference>
<dbReference type="AlphaFoldDB" id="A0A191WD63"/>
<accession>A0A191WD63</accession>
<protein>
    <recommendedName>
        <fullName evidence="4">HTH lacI-type domain-containing protein</fullName>
    </recommendedName>
</protein>
<dbReference type="SMART" id="SM00354">
    <property type="entry name" value="HTH_LACI"/>
    <property type="match status" value="1"/>
</dbReference>
<evidence type="ECO:0000259" key="4">
    <source>
        <dbReference type="PROSITE" id="PS50932"/>
    </source>
</evidence>